<dbReference type="EMBL" id="FNHW01000001">
    <property type="protein sequence ID" value="SDN12233.1"/>
    <property type="molecule type" value="Genomic_DNA"/>
</dbReference>
<dbReference type="AlphaFoldDB" id="A0A1G9YV13"/>
<name>A0A1G9YV13_9BACL</name>
<protein>
    <submittedName>
        <fullName evidence="1">Spo0E like sporulation regulatory protein</fullName>
    </submittedName>
</protein>
<dbReference type="GO" id="GO:0043937">
    <property type="term" value="P:regulation of sporulation"/>
    <property type="evidence" value="ECO:0007669"/>
    <property type="project" value="InterPro"/>
</dbReference>
<dbReference type="InterPro" id="IPR037208">
    <property type="entry name" value="Spo0E-like_sf"/>
</dbReference>
<keyword evidence="2" id="KW-1185">Reference proteome</keyword>
<dbReference type="Pfam" id="PF09388">
    <property type="entry name" value="SpoOE-like"/>
    <property type="match status" value="1"/>
</dbReference>
<dbReference type="InterPro" id="IPR036638">
    <property type="entry name" value="HLH_DNA-bd_sf"/>
</dbReference>
<dbReference type="SUPFAM" id="SSF140500">
    <property type="entry name" value="BAS1536-like"/>
    <property type="match status" value="1"/>
</dbReference>
<reference evidence="2" key="1">
    <citation type="submission" date="2016-10" db="EMBL/GenBank/DDBJ databases">
        <authorList>
            <person name="Varghese N."/>
            <person name="Submissions S."/>
        </authorList>
    </citation>
    <scope>NUCLEOTIDE SEQUENCE [LARGE SCALE GENOMIC DNA]</scope>
    <source>
        <strain evidence="2">CGMCC 1.6854</strain>
    </source>
</reference>
<gene>
    <name evidence="1" type="ORF">SAMN04488137_3650</name>
</gene>
<dbReference type="Gene3D" id="4.10.280.10">
    <property type="entry name" value="Helix-loop-helix DNA-binding domain"/>
    <property type="match status" value="1"/>
</dbReference>
<organism evidence="1 2">
    <name type="scientific">Fictibacillus solisalsi</name>
    <dbReference type="NCBI Taxonomy" id="459525"/>
    <lineage>
        <taxon>Bacteria</taxon>
        <taxon>Bacillati</taxon>
        <taxon>Bacillota</taxon>
        <taxon>Bacilli</taxon>
        <taxon>Bacillales</taxon>
        <taxon>Fictibacillaceae</taxon>
        <taxon>Fictibacillus</taxon>
    </lineage>
</organism>
<dbReference type="RefSeq" id="WP_170834382.1">
    <property type="nucleotide sequence ID" value="NZ_FNHW01000001.1"/>
</dbReference>
<dbReference type="GO" id="GO:0046983">
    <property type="term" value="F:protein dimerization activity"/>
    <property type="evidence" value="ECO:0007669"/>
    <property type="project" value="InterPro"/>
</dbReference>
<accession>A0A1G9YV13</accession>
<evidence type="ECO:0000313" key="1">
    <source>
        <dbReference type="EMBL" id="SDN12233.1"/>
    </source>
</evidence>
<dbReference type="Proteomes" id="UP000199544">
    <property type="component" value="Unassembled WGS sequence"/>
</dbReference>
<evidence type="ECO:0000313" key="2">
    <source>
        <dbReference type="Proteomes" id="UP000199544"/>
    </source>
</evidence>
<proteinExistence type="predicted"/>
<sequence>MTQQNMVTLKLEIDAIRLTMYVMSTTVTNLADPLLVQLSQLLDQKLNELHNCA</sequence>
<dbReference type="InterPro" id="IPR018540">
    <property type="entry name" value="Spo0E-like"/>
</dbReference>